<dbReference type="GO" id="GO:0046872">
    <property type="term" value="F:metal ion binding"/>
    <property type="evidence" value="ECO:0007669"/>
    <property type="project" value="UniProtKB-KW"/>
</dbReference>
<dbReference type="EMBL" id="JACGXP010000005">
    <property type="protein sequence ID" value="MBA8991801.1"/>
    <property type="molecule type" value="Genomic_DNA"/>
</dbReference>
<feature type="compositionally biased region" description="Acidic residues" evidence="12">
    <location>
        <begin position="901"/>
        <end position="913"/>
    </location>
</feature>
<dbReference type="CDD" id="cd00009">
    <property type="entry name" value="AAA"/>
    <property type="match status" value="1"/>
</dbReference>
<accession>A0AAW3TA97</accession>
<keyword evidence="4 14" id="KW-0548">Nucleotidyltransferase</keyword>
<evidence type="ECO:0000256" key="4">
    <source>
        <dbReference type="ARBA" id="ARBA00022695"/>
    </source>
</evidence>
<comment type="similarity">
    <text evidence="1">Belongs to the DnaX/STICHEL family.</text>
</comment>
<dbReference type="GO" id="GO:0009360">
    <property type="term" value="C:DNA polymerase III complex"/>
    <property type="evidence" value="ECO:0007669"/>
    <property type="project" value="InterPro"/>
</dbReference>
<feature type="compositionally biased region" description="Low complexity" evidence="12">
    <location>
        <begin position="934"/>
        <end position="958"/>
    </location>
</feature>
<dbReference type="Pfam" id="PF22608">
    <property type="entry name" value="DNAX_ATPase_lid"/>
    <property type="match status" value="1"/>
</dbReference>
<evidence type="ECO:0000313" key="14">
    <source>
        <dbReference type="EMBL" id="MBA8991801.1"/>
    </source>
</evidence>
<reference evidence="14 15" key="1">
    <citation type="submission" date="2020-07" db="EMBL/GenBank/DDBJ databases">
        <title>Above-ground endophytic microbial communities from plants in different locations in the United States.</title>
        <authorList>
            <person name="Frank C."/>
        </authorList>
    </citation>
    <scope>NUCLEOTIDE SEQUENCE [LARGE SCALE GENOMIC DNA]</scope>
    <source>
        <strain evidence="14 15">WPL5_2</strain>
    </source>
</reference>
<feature type="compositionally biased region" description="Low complexity" evidence="12">
    <location>
        <begin position="649"/>
        <end position="698"/>
    </location>
</feature>
<evidence type="ECO:0000256" key="6">
    <source>
        <dbReference type="ARBA" id="ARBA00022723"/>
    </source>
</evidence>
<dbReference type="Gene3D" id="3.40.50.300">
    <property type="entry name" value="P-loop containing nucleotide triphosphate hydrolases"/>
    <property type="match status" value="1"/>
</dbReference>
<dbReference type="Proteomes" id="UP000590225">
    <property type="component" value="Unassembled WGS sequence"/>
</dbReference>
<gene>
    <name evidence="14" type="ORF">FHW23_003079</name>
</gene>
<dbReference type="GO" id="GO:0005524">
    <property type="term" value="F:ATP binding"/>
    <property type="evidence" value="ECO:0007669"/>
    <property type="project" value="UniProtKB-KW"/>
</dbReference>
<feature type="compositionally biased region" description="Low complexity" evidence="12">
    <location>
        <begin position="706"/>
        <end position="736"/>
    </location>
</feature>
<dbReference type="FunFam" id="3.40.50.300:FF:000014">
    <property type="entry name" value="DNA polymerase III subunit gamma/tau"/>
    <property type="match status" value="1"/>
</dbReference>
<evidence type="ECO:0000256" key="12">
    <source>
        <dbReference type="SAM" id="MobiDB-lite"/>
    </source>
</evidence>
<dbReference type="InterPro" id="IPR050238">
    <property type="entry name" value="DNA_Rep/Repair_Clamp_Loader"/>
</dbReference>
<evidence type="ECO:0000256" key="11">
    <source>
        <dbReference type="ARBA" id="ARBA00049244"/>
    </source>
</evidence>
<evidence type="ECO:0000256" key="3">
    <source>
        <dbReference type="ARBA" id="ARBA00022679"/>
    </source>
</evidence>
<keyword evidence="9" id="KW-0067">ATP-binding</keyword>
<keyword evidence="8" id="KW-0862">Zinc</keyword>
<comment type="caution">
    <text evidence="14">The sequence shown here is derived from an EMBL/GenBank/DDBJ whole genome shotgun (WGS) entry which is preliminary data.</text>
</comment>
<organism evidence="14 15">
    <name type="scientific">Curtobacterium pusillum</name>
    <dbReference type="NCBI Taxonomy" id="69373"/>
    <lineage>
        <taxon>Bacteria</taxon>
        <taxon>Bacillati</taxon>
        <taxon>Actinomycetota</taxon>
        <taxon>Actinomycetes</taxon>
        <taxon>Micrococcales</taxon>
        <taxon>Microbacteriaceae</taxon>
        <taxon>Curtobacterium</taxon>
    </lineage>
</organism>
<sequence length="989" mass="101379">MVTALYRRYRPENFAELIGQSQVTDPLRTALRTNRVNHAYLFSGPRGCGKTTSARILARCLNCAEGPTDTPCGVCPSCVELARGGGGSLDVIEIDAASHNGVDDARDLRDRAVFAPARDRYKIFILDEAHMVTPQGFNALLKLVEEPPEHVKFIFATTEPEKVIGTIRSRTHHYPFRLVPPAAMLEYVEQLCTQESVTVAPGVLPLVVRAGGGSVRDTLSLLDQLMAGSEDGAIAYDRAVALLGYTDAALLDDVVDALAVADPASAFAAIDRVVQTGQDPRRFVEDLLERLRDLIVVAATNESAAAVLRGVSPEELDTMTRQAGVFGATGLSRAADIANRALTEMTGATSPRLHLELMTARMLVPEADDTQRGALARVERLERRIGVGDAGGHQAGPETIRAAGTTPAPTTSRAPGATVAPAATSASGVPARPERAPERPAAAPTPASAPAAPEPVAAPTQAAVDPGAAARDAAASWAAAVPSAPEAPSVEPTTASAPATTPAAGTANASSTGQGTAAGDEPAVRPIGAVGFQQLRDAWPQIVEHVQRQKRSAWSVVVTAQVTALRDDVLTLTFPSQQDVASFKEMTDPSTSVSELLRTAIVDVLGLRVKFVARGPGGPGQQRPAQQPGPQQPGVQPQPGVGGQSSTDAQQRAAQQPAGAAPQQSVASQQQPQAPSRAQPQPQPQAQDQGRAPQGGPATVADRGQGASTGAAPTAAAPTAAAPAASTGAAPTESPAAPVPAATPEDSRQRDATAQRDSSVQSEAPAQRNASARDDAPAGQIAPARDEAPAGPDTSAQQPSTAPAGPATPEPAGAPVTQWAVAAIPSTDPTAGAASEHAEPSWSAPFGTTDTGEPVAPVQTVSDPTADAALAAQLRPASSLGAGAPQAAPTTGAVPPGSDVPVDDYPLDDDPYGDGEPYPDAPTPSAPAPQPVTQPRAAPAPASAPQQRQAAPIPQVRRTPVAGRYGEAVVREILNAQFIEETSLHEEGA</sequence>
<keyword evidence="6" id="KW-0479">Metal-binding</keyword>
<dbReference type="PANTHER" id="PTHR11669">
    <property type="entry name" value="REPLICATION FACTOR C / DNA POLYMERASE III GAMMA-TAU SUBUNIT"/>
    <property type="match status" value="1"/>
</dbReference>
<evidence type="ECO:0000259" key="13">
    <source>
        <dbReference type="SMART" id="SM00382"/>
    </source>
</evidence>
<dbReference type="SUPFAM" id="SSF48019">
    <property type="entry name" value="post-AAA+ oligomerization domain-like"/>
    <property type="match status" value="1"/>
</dbReference>
<dbReference type="GO" id="GO:0003887">
    <property type="term" value="F:DNA-directed DNA polymerase activity"/>
    <property type="evidence" value="ECO:0007669"/>
    <property type="project" value="UniProtKB-KW"/>
</dbReference>
<evidence type="ECO:0000256" key="10">
    <source>
        <dbReference type="ARBA" id="ARBA00022932"/>
    </source>
</evidence>
<protein>
    <recommendedName>
        <fullName evidence="2">DNA-directed DNA polymerase</fullName>
        <ecNumber evidence="2">2.7.7.7</ecNumber>
    </recommendedName>
</protein>
<dbReference type="InterPro" id="IPR012763">
    <property type="entry name" value="DNA_pol_III_sug/sutau_N"/>
</dbReference>
<evidence type="ECO:0000256" key="5">
    <source>
        <dbReference type="ARBA" id="ARBA00022705"/>
    </source>
</evidence>
<dbReference type="InterPro" id="IPR008921">
    <property type="entry name" value="DNA_pol3_clamp-load_cplx_C"/>
</dbReference>
<dbReference type="Pfam" id="PF13177">
    <property type="entry name" value="DNA_pol3_delta2"/>
    <property type="match status" value="1"/>
</dbReference>
<dbReference type="InterPro" id="IPR045085">
    <property type="entry name" value="HLD_clamp_pol_III_gamma_tau"/>
</dbReference>
<dbReference type="CDD" id="cd18137">
    <property type="entry name" value="HLD_clamp_pol_III_gamma_tau"/>
    <property type="match status" value="1"/>
</dbReference>
<dbReference type="NCBIfam" id="NF005846">
    <property type="entry name" value="PRK07764.1-6"/>
    <property type="match status" value="1"/>
</dbReference>
<feature type="compositionally biased region" description="Low complexity" evidence="12">
    <location>
        <begin position="621"/>
        <end position="639"/>
    </location>
</feature>
<keyword evidence="5" id="KW-0235">DNA replication</keyword>
<keyword evidence="7" id="KW-0547">Nucleotide-binding</keyword>
<dbReference type="SUPFAM" id="SSF52540">
    <property type="entry name" value="P-loop containing nucleoside triphosphate hydrolases"/>
    <property type="match status" value="1"/>
</dbReference>
<evidence type="ECO:0000256" key="8">
    <source>
        <dbReference type="ARBA" id="ARBA00022833"/>
    </source>
</evidence>
<dbReference type="InterPro" id="IPR022754">
    <property type="entry name" value="DNA_pol_III_gamma-3"/>
</dbReference>
<feature type="compositionally biased region" description="Polar residues" evidence="12">
    <location>
        <begin position="755"/>
        <end position="770"/>
    </location>
</feature>
<proteinExistence type="inferred from homology"/>
<dbReference type="Gene3D" id="1.10.8.60">
    <property type="match status" value="1"/>
</dbReference>
<feature type="compositionally biased region" description="Low complexity" evidence="12">
    <location>
        <begin position="795"/>
        <end position="815"/>
    </location>
</feature>
<evidence type="ECO:0000256" key="9">
    <source>
        <dbReference type="ARBA" id="ARBA00022840"/>
    </source>
</evidence>
<dbReference type="RefSeq" id="WP_338085166.1">
    <property type="nucleotide sequence ID" value="NZ_JACGXP010000005.1"/>
</dbReference>
<dbReference type="NCBIfam" id="TIGR02397">
    <property type="entry name" value="dnaX_nterm"/>
    <property type="match status" value="1"/>
</dbReference>
<feature type="domain" description="AAA+ ATPase" evidence="13">
    <location>
        <begin position="36"/>
        <end position="180"/>
    </location>
</feature>
<dbReference type="InterPro" id="IPR003593">
    <property type="entry name" value="AAA+_ATPase"/>
</dbReference>
<dbReference type="Gene3D" id="1.20.272.10">
    <property type="match status" value="1"/>
</dbReference>
<dbReference type="EC" id="2.7.7.7" evidence="2"/>
<dbReference type="GO" id="GO:0006261">
    <property type="term" value="P:DNA-templated DNA replication"/>
    <property type="evidence" value="ECO:0007669"/>
    <property type="project" value="TreeGrafter"/>
</dbReference>
<evidence type="ECO:0000256" key="2">
    <source>
        <dbReference type="ARBA" id="ARBA00012417"/>
    </source>
</evidence>
<dbReference type="GO" id="GO:0003677">
    <property type="term" value="F:DNA binding"/>
    <property type="evidence" value="ECO:0007669"/>
    <property type="project" value="InterPro"/>
</dbReference>
<evidence type="ECO:0000313" key="15">
    <source>
        <dbReference type="Proteomes" id="UP000590225"/>
    </source>
</evidence>
<comment type="catalytic activity">
    <reaction evidence="11">
        <text>DNA(n) + a 2'-deoxyribonucleoside 5'-triphosphate = DNA(n+1) + diphosphate</text>
        <dbReference type="Rhea" id="RHEA:22508"/>
        <dbReference type="Rhea" id="RHEA-COMP:17339"/>
        <dbReference type="Rhea" id="RHEA-COMP:17340"/>
        <dbReference type="ChEBI" id="CHEBI:33019"/>
        <dbReference type="ChEBI" id="CHEBI:61560"/>
        <dbReference type="ChEBI" id="CHEBI:173112"/>
        <dbReference type="EC" id="2.7.7.7"/>
    </reaction>
</comment>
<evidence type="ECO:0000256" key="7">
    <source>
        <dbReference type="ARBA" id="ARBA00022741"/>
    </source>
</evidence>
<feature type="region of interest" description="Disordered" evidence="12">
    <location>
        <begin position="613"/>
        <end position="959"/>
    </location>
</feature>
<dbReference type="SMART" id="SM00382">
    <property type="entry name" value="AAA"/>
    <property type="match status" value="1"/>
</dbReference>
<feature type="compositionally biased region" description="Low complexity" evidence="12">
    <location>
        <begin position="439"/>
        <end position="519"/>
    </location>
</feature>
<dbReference type="AlphaFoldDB" id="A0AAW3TA97"/>
<feature type="compositionally biased region" description="Low complexity" evidence="12">
    <location>
        <begin position="862"/>
        <end position="900"/>
    </location>
</feature>
<keyword evidence="3 14" id="KW-0808">Transferase</keyword>
<feature type="region of interest" description="Disordered" evidence="12">
    <location>
        <begin position="386"/>
        <end position="523"/>
    </location>
</feature>
<dbReference type="PANTHER" id="PTHR11669:SF0">
    <property type="entry name" value="PROTEIN STICHEL-LIKE 2"/>
    <property type="match status" value="1"/>
</dbReference>
<dbReference type="Pfam" id="PF12169">
    <property type="entry name" value="DNA_pol3_gamma3"/>
    <property type="match status" value="1"/>
</dbReference>
<feature type="compositionally biased region" description="Pro residues" evidence="12">
    <location>
        <begin position="919"/>
        <end position="932"/>
    </location>
</feature>
<dbReference type="InterPro" id="IPR027417">
    <property type="entry name" value="P-loop_NTPase"/>
</dbReference>
<evidence type="ECO:0000256" key="1">
    <source>
        <dbReference type="ARBA" id="ARBA00006360"/>
    </source>
</evidence>
<name>A0AAW3TA97_9MICO</name>
<feature type="compositionally biased region" description="Basic and acidic residues" evidence="12">
    <location>
        <begin position="745"/>
        <end position="754"/>
    </location>
</feature>
<keyword evidence="10" id="KW-0239">DNA-directed DNA polymerase</keyword>